<dbReference type="OrthoDB" id="9798569at2"/>
<dbReference type="Pfam" id="PF10098">
    <property type="entry name" value="DUF2336"/>
    <property type="match status" value="1"/>
</dbReference>
<dbReference type="PIRSF" id="PIRSF035865">
    <property type="entry name" value="UCP035865"/>
    <property type="match status" value="1"/>
</dbReference>
<protein>
    <submittedName>
        <fullName evidence="1">Uncharacterized conserved protein, DUF2336 family</fullName>
    </submittedName>
</protein>
<evidence type="ECO:0000313" key="2">
    <source>
        <dbReference type="Proteomes" id="UP000219439"/>
    </source>
</evidence>
<sequence>MIVAKFLSWIETAPVTRRAEATSALARAYLYSEMERAEQEAAETALTLLLDDSSPLVRGALSDALASSPHAPHHVVLSLAQDLDSVAEPVLQRSPILLDGDLVDIAAHGSDRAQCAIAVRPSVSASLAAALAEVGGKAACLAILANVGAQVTTFSLRRMAERFGTEADMRTTLLSLDGLPVDIRQSLIVQLGDALEQLALVKTFISSEKRTTLVKDACDKATVDLAFSASGEDLYALVEHLRLSGQLTADILVRGLCMGNVDLFVVALKSLTNLSEKRIRDCVYDASPSVVSAICQKAGIGDAVAPAIVAALQAYHDLLEELDPAVSRSRFARQMVDRILTSYSHMVHDDEMDELHALLRRFAMQIARDEARDMRLALQNSQAA</sequence>
<keyword evidence="2" id="KW-1185">Reference proteome</keyword>
<dbReference type="AlphaFoldDB" id="A0A285NG45"/>
<dbReference type="RefSeq" id="WP_097152811.1">
    <property type="nucleotide sequence ID" value="NZ_OBEL01000001.1"/>
</dbReference>
<reference evidence="1 2" key="1">
    <citation type="submission" date="2017-09" db="EMBL/GenBank/DDBJ databases">
        <authorList>
            <person name="Ehlers B."/>
            <person name="Leendertz F.H."/>
        </authorList>
    </citation>
    <scope>NUCLEOTIDE SEQUENCE [LARGE SCALE GENOMIC DNA]</scope>
    <source>
        <strain evidence="1 2">DSM 18289</strain>
    </source>
</reference>
<name>A0A285NG45_9HYPH</name>
<accession>A0A285NG45</accession>
<dbReference type="EMBL" id="OBEL01000001">
    <property type="protein sequence ID" value="SNZ08450.1"/>
    <property type="molecule type" value="Genomic_DNA"/>
</dbReference>
<evidence type="ECO:0000313" key="1">
    <source>
        <dbReference type="EMBL" id="SNZ08450.1"/>
    </source>
</evidence>
<proteinExistence type="predicted"/>
<organism evidence="1 2">
    <name type="scientific">Cohaesibacter gelatinilyticus</name>
    <dbReference type="NCBI Taxonomy" id="372072"/>
    <lineage>
        <taxon>Bacteria</taxon>
        <taxon>Pseudomonadati</taxon>
        <taxon>Pseudomonadota</taxon>
        <taxon>Alphaproteobacteria</taxon>
        <taxon>Hyphomicrobiales</taxon>
        <taxon>Cohaesibacteraceae</taxon>
    </lineage>
</organism>
<gene>
    <name evidence="1" type="ORF">SAMN06265368_1680</name>
</gene>
<dbReference type="Proteomes" id="UP000219439">
    <property type="component" value="Unassembled WGS sequence"/>
</dbReference>
<dbReference type="InterPro" id="IPR019285">
    <property type="entry name" value="DUF2336"/>
</dbReference>
<dbReference type="InterPro" id="IPR014598">
    <property type="entry name" value="UCP035865"/>
</dbReference>